<accession>A0A1Y2IWU7</accession>
<name>A0A1Y2IWU7_TRAC3</name>
<dbReference type="EMBL" id="KZ084092">
    <property type="protein sequence ID" value="OSD05620.1"/>
    <property type="molecule type" value="Genomic_DNA"/>
</dbReference>
<organism evidence="1 2">
    <name type="scientific">Trametes coccinea (strain BRFM310)</name>
    <name type="common">Pycnoporus coccineus</name>
    <dbReference type="NCBI Taxonomy" id="1353009"/>
    <lineage>
        <taxon>Eukaryota</taxon>
        <taxon>Fungi</taxon>
        <taxon>Dikarya</taxon>
        <taxon>Basidiomycota</taxon>
        <taxon>Agaricomycotina</taxon>
        <taxon>Agaricomycetes</taxon>
        <taxon>Polyporales</taxon>
        <taxon>Polyporaceae</taxon>
        <taxon>Trametes</taxon>
    </lineage>
</organism>
<protein>
    <submittedName>
        <fullName evidence="1">Uncharacterized protein</fullName>
    </submittedName>
</protein>
<dbReference type="AlphaFoldDB" id="A0A1Y2IWU7"/>
<reference evidence="1 2" key="1">
    <citation type="journal article" date="2015" name="Biotechnol. Biofuels">
        <title>Enhanced degradation of softwood versus hardwood by the white-rot fungus Pycnoporus coccineus.</title>
        <authorList>
            <person name="Couturier M."/>
            <person name="Navarro D."/>
            <person name="Chevret D."/>
            <person name="Henrissat B."/>
            <person name="Piumi F."/>
            <person name="Ruiz-Duenas F.J."/>
            <person name="Martinez A.T."/>
            <person name="Grigoriev I.V."/>
            <person name="Riley R."/>
            <person name="Lipzen A."/>
            <person name="Berrin J.G."/>
            <person name="Master E.R."/>
            <person name="Rosso M.N."/>
        </authorList>
    </citation>
    <scope>NUCLEOTIDE SEQUENCE [LARGE SCALE GENOMIC DNA]</scope>
    <source>
        <strain evidence="1 2">BRFM310</strain>
    </source>
</reference>
<evidence type="ECO:0000313" key="2">
    <source>
        <dbReference type="Proteomes" id="UP000193067"/>
    </source>
</evidence>
<sequence length="89" mass="10682">MNWIGREHGLGLVDSSTVLLYIFLAICPTRQRFVHFPCHRRAERYQHYGPDRMVRVVGRPDIELLRHLSAGCLTKWLLIRRARQRRRMQ</sequence>
<proteinExistence type="predicted"/>
<dbReference type="Proteomes" id="UP000193067">
    <property type="component" value="Unassembled WGS sequence"/>
</dbReference>
<evidence type="ECO:0000313" key="1">
    <source>
        <dbReference type="EMBL" id="OSD05620.1"/>
    </source>
</evidence>
<keyword evidence="2" id="KW-1185">Reference proteome</keyword>
<gene>
    <name evidence="1" type="ORF">PYCCODRAFT_1159362</name>
</gene>